<feature type="transmembrane region" description="Helical" evidence="10">
    <location>
        <begin position="21"/>
        <end position="40"/>
    </location>
</feature>
<feature type="transmembrane region" description="Helical" evidence="10">
    <location>
        <begin position="46"/>
        <end position="71"/>
    </location>
</feature>
<feature type="transmembrane region" description="Helical" evidence="10">
    <location>
        <begin position="99"/>
        <end position="126"/>
    </location>
</feature>
<dbReference type="OrthoDB" id="9811110at2"/>
<feature type="transmembrane region" description="Helical" evidence="10">
    <location>
        <begin position="138"/>
        <end position="158"/>
    </location>
</feature>
<reference evidence="11 12" key="1">
    <citation type="submission" date="2018-11" db="EMBL/GenBank/DDBJ databases">
        <title>Clostridium sp. nov., a member of the family Erysipelotrichaceae isolated from pig faeces.</title>
        <authorList>
            <person name="Chang Y.-H."/>
        </authorList>
    </citation>
    <scope>NUCLEOTIDE SEQUENCE [LARGE SCALE GENOMIC DNA]</scope>
    <source>
        <strain evidence="11 12">YH-panp20</strain>
    </source>
</reference>
<dbReference type="NCBIfam" id="TIGR00797">
    <property type="entry name" value="matE"/>
    <property type="match status" value="1"/>
</dbReference>
<evidence type="ECO:0000256" key="10">
    <source>
        <dbReference type="SAM" id="Phobius"/>
    </source>
</evidence>
<protein>
    <recommendedName>
        <fullName evidence="3">Multidrug export protein MepA</fullName>
    </recommendedName>
</protein>
<proteinExistence type="inferred from homology"/>
<keyword evidence="4" id="KW-0813">Transport</keyword>
<keyword evidence="5" id="KW-1003">Cell membrane</keyword>
<dbReference type="GO" id="GO:0015297">
    <property type="term" value="F:antiporter activity"/>
    <property type="evidence" value="ECO:0007669"/>
    <property type="project" value="InterPro"/>
</dbReference>
<keyword evidence="8 10" id="KW-0472">Membrane</keyword>
<dbReference type="InterPro" id="IPR051327">
    <property type="entry name" value="MATE_MepA_subfamily"/>
</dbReference>
<dbReference type="CDD" id="cd13143">
    <property type="entry name" value="MATE_MepA_like"/>
    <property type="match status" value="1"/>
</dbReference>
<dbReference type="GO" id="GO:0046677">
    <property type="term" value="P:response to antibiotic"/>
    <property type="evidence" value="ECO:0007669"/>
    <property type="project" value="UniProtKB-KW"/>
</dbReference>
<feature type="transmembrane region" description="Helical" evidence="10">
    <location>
        <begin position="358"/>
        <end position="375"/>
    </location>
</feature>
<evidence type="ECO:0000256" key="5">
    <source>
        <dbReference type="ARBA" id="ARBA00022475"/>
    </source>
</evidence>
<dbReference type="EMBL" id="RJQC01000004">
    <property type="protein sequence ID" value="RNM29460.1"/>
    <property type="molecule type" value="Genomic_DNA"/>
</dbReference>
<organism evidence="11 12">
    <name type="scientific">Absicoccus porci</name>
    <dbReference type="NCBI Taxonomy" id="2486576"/>
    <lineage>
        <taxon>Bacteria</taxon>
        <taxon>Bacillati</taxon>
        <taxon>Bacillota</taxon>
        <taxon>Erysipelotrichia</taxon>
        <taxon>Erysipelotrichales</taxon>
        <taxon>Erysipelotrichaceae</taxon>
        <taxon>Absicoccus</taxon>
    </lineage>
</organism>
<dbReference type="GO" id="GO:0005886">
    <property type="term" value="C:plasma membrane"/>
    <property type="evidence" value="ECO:0007669"/>
    <property type="project" value="UniProtKB-SubCell"/>
</dbReference>
<feature type="transmembrane region" description="Helical" evidence="10">
    <location>
        <begin position="314"/>
        <end position="334"/>
    </location>
</feature>
<evidence type="ECO:0000256" key="8">
    <source>
        <dbReference type="ARBA" id="ARBA00023136"/>
    </source>
</evidence>
<dbReference type="PIRSF" id="PIRSF006603">
    <property type="entry name" value="DinF"/>
    <property type="match status" value="1"/>
</dbReference>
<gene>
    <name evidence="11" type="ORF">EDX97_09915</name>
</gene>
<keyword evidence="6 10" id="KW-0812">Transmembrane</keyword>
<dbReference type="InterPro" id="IPR002528">
    <property type="entry name" value="MATE_fam"/>
</dbReference>
<comment type="caution">
    <text evidence="11">The sequence shown here is derived from an EMBL/GenBank/DDBJ whole genome shotgun (WGS) entry which is preliminary data.</text>
</comment>
<feature type="transmembrane region" description="Helical" evidence="10">
    <location>
        <begin position="422"/>
        <end position="440"/>
    </location>
</feature>
<evidence type="ECO:0000256" key="2">
    <source>
        <dbReference type="ARBA" id="ARBA00008417"/>
    </source>
</evidence>
<evidence type="ECO:0000313" key="12">
    <source>
        <dbReference type="Proteomes" id="UP000276568"/>
    </source>
</evidence>
<evidence type="ECO:0000256" key="3">
    <source>
        <dbReference type="ARBA" id="ARBA00022106"/>
    </source>
</evidence>
<evidence type="ECO:0000256" key="1">
    <source>
        <dbReference type="ARBA" id="ARBA00004651"/>
    </source>
</evidence>
<feature type="transmembrane region" description="Helical" evidence="10">
    <location>
        <begin position="170"/>
        <end position="190"/>
    </location>
</feature>
<comment type="similarity">
    <text evidence="2">Belongs to the multi antimicrobial extrusion (MATE) (TC 2.A.66.1) family. MepA subfamily.</text>
</comment>
<feature type="transmembrane region" description="Helical" evidence="10">
    <location>
        <begin position="387"/>
        <end position="410"/>
    </location>
</feature>
<dbReference type="RefSeq" id="WP_128520996.1">
    <property type="nucleotide sequence ID" value="NZ_CAUWBR010000016.1"/>
</dbReference>
<evidence type="ECO:0000256" key="6">
    <source>
        <dbReference type="ARBA" id="ARBA00022692"/>
    </source>
</evidence>
<dbReference type="PANTHER" id="PTHR43823">
    <property type="entry name" value="SPORULATION PROTEIN YKVU"/>
    <property type="match status" value="1"/>
</dbReference>
<evidence type="ECO:0000256" key="9">
    <source>
        <dbReference type="ARBA" id="ARBA00023251"/>
    </source>
</evidence>
<name>A0A3N0HZ13_9FIRM</name>
<keyword evidence="12" id="KW-1185">Reference proteome</keyword>
<comment type="subcellular location">
    <subcellularLocation>
        <location evidence="1">Cell membrane</location>
        <topology evidence="1">Multi-pass membrane protein</topology>
    </subcellularLocation>
</comment>
<keyword evidence="9" id="KW-0046">Antibiotic resistance</keyword>
<dbReference type="Proteomes" id="UP000276568">
    <property type="component" value="Unassembled WGS sequence"/>
</dbReference>
<dbReference type="Pfam" id="PF01554">
    <property type="entry name" value="MatE"/>
    <property type="match status" value="2"/>
</dbReference>
<keyword evidence="7 10" id="KW-1133">Transmembrane helix</keyword>
<dbReference type="PANTHER" id="PTHR43823:SF3">
    <property type="entry name" value="MULTIDRUG EXPORT PROTEIN MEPA"/>
    <property type="match status" value="1"/>
</dbReference>
<evidence type="ECO:0000313" key="11">
    <source>
        <dbReference type="EMBL" id="RNM29460.1"/>
    </source>
</evidence>
<dbReference type="GO" id="GO:0042910">
    <property type="term" value="F:xenobiotic transmembrane transporter activity"/>
    <property type="evidence" value="ECO:0007669"/>
    <property type="project" value="InterPro"/>
</dbReference>
<evidence type="ECO:0000256" key="4">
    <source>
        <dbReference type="ARBA" id="ARBA00022448"/>
    </source>
</evidence>
<dbReference type="AlphaFoldDB" id="A0A3N0HZ13"/>
<accession>A0A3N0HZ13</accession>
<dbReference type="InterPro" id="IPR048279">
    <property type="entry name" value="MdtK-like"/>
</dbReference>
<evidence type="ECO:0000256" key="7">
    <source>
        <dbReference type="ARBA" id="ARBA00022989"/>
    </source>
</evidence>
<dbReference type="InterPro" id="IPR045070">
    <property type="entry name" value="MATE_MepA-like"/>
</dbReference>
<sequence>MKQVDFAQGSITKNIFQTAMPMLVAQILNLLYNIVDRIYIGRIPNIGTLALGSVGLCFPIITIIMAFANLYSSGGAPLFAIDRGKQDTNHAQKIMNTSFVMLVYTGILLTVILFIFARPILIAFGASKQTLIYSLPYMRIYLIGTIASMISTGMNAFINAEGYPKAGMMTVLIGAVANIILDPLFIFVFGLNVEGAAIATVISQILSALFVVRFLTRSNIEITLHWIQPSAFYRAKDILSLGLAGFIMQLTNGLVQIACNHMLSLTGGDLYVSVMTIVSSVRQMLEIPIWAITDGSSPILSFNYGAKAYSRVKQAFWVMLGLTIVYAGLIWLLIEKIPLFFISIFSNDPVLQAPSRQALHLYFFAFIFMVFQYTGQTMFKSLNRKGFAIFFSLLRKVIIVIPLTILLPHWLGANGVFIAEPISNVVGGLACFITMFCTLWKELTYDDTHRGESK</sequence>